<dbReference type="CDD" id="cd12797">
    <property type="entry name" value="M23_peptidase"/>
    <property type="match status" value="1"/>
</dbReference>
<accession>A0A1H0PMH3</accession>
<name>A0A1H0PMH3_9PSED</name>
<dbReference type="RefSeq" id="WP_139207058.1">
    <property type="nucleotide sequence ID" value="NZ_FNIJ01000021.1"/>
</dbReference>
<dbReference type="InterPro" id="IPR023346">
    <property type="entry name" value="Lysozyme-like_dom_sf"/>
</dbReference>
<dbReference type="EMBL" id="FNIJ01000021">
    <property type="protein sequence ID" value="SDP05990.1"/>
    <property type="molecule type" value="Genomic_DNA"/>
</dbReference>
<keyword evidence="2" id="KW-1185">Reference proteome</keyword>
<dbReference type="AlphaFoldDB" id="A0A1H0PMH3"/>
<evidence type="ECO:0000313" key="2">
    <source>
        <dbReference type="Proteomes" id="UP000242957"/>
    </source>
</evidence>
<dbReference type="SUPFAM" id="SSF53955">
    <property type="entry name" value="Lysozyme-like"/>
    <property type="match status" value="1"/>
</dbReference>
<dbReference type="Proteomes" id="UP000242957">
    <property type="component" value="Unassembled WGS sequence"/>
</dbReference>
<evidence type="ECO:0008006" key="3">
    <source>
        <dbReference type="Google" id="ProtNLM"/>
    </source>
</evidence>
<dbReference type="InterPro" id="IPR011055">
    <property type="entry name" value="Dup_hybrid_motif"/>
</dbReference>
<organism evidence="1 2">
    <name type="scientific">Pseudomonas jinjuensis</name>
    <dbReference type="NCBI Taxonomy" id="198616"/>
    <lineage>
        <taxon>Bacteria</taxon>
        <taxon>Pseudomonadati</taxon>
        <taxon>Pseudomonadota</taxon>
        <taxon>Gammaproteobacteria</taxon>
        <taxon>Pseudomonadales</taxon>
        <taxon>Pseudomonadaceae</taxon>
        <taxon>Pseudomonas</taxon>
    </lineage>
</organism>
<gene>
    <name evidence="1" type="ORF">SAMN05216193_12117</name>
</gene>
<proteinExistence type="predicted"/>
<dbReference type="OrthoDB" id="1491023at2"/>
<reference evidence="2" key="1">
    <citation type="submission" date="2016-10" db="EMBL/GenBank/DDBJ databases">
        <authorList>
            <person name="Varghese N."/>
            <person name="Submissions S."/>
        </authorList>
    </citation>
    <scope>NUCLEOTIDE SEQUENCE [LARGE SCALE GENOMIC DNA]</scope>
    <source>
        <strain evidence="2">JCM 21621</strain>
    </source>
</reference>
<dbReference type="Gene3D" id="2.70.70.10">
    <property type="entry name" value="Glucose Permease (Domain IIA)"/>
    <property type="match status" value="1"/>
</dbReference>
<protein>
    <recommendedName>
        <fullName evidence="3">Hydroxyethylthiazole kinase</fullName>
    </recommendedName>
</protein>
<evidence type="ECO:0000313" key="1">
    <source>
        <dbReference type="EMBL" id="SDP05990.1"/>
    </source>
</evidence>
<dbReference type="Gene3D" id="1.10.530.10">
    <property type="match status" value="1"/>
</dbReference>
<dbReference type="STRING" id="198616.SAMN05216193_12117"/>
<sequence length="763" mass="85306">MIISPPFLPTSNPGEPDSAYLNRAMLEGIPGNGGFPVSYDLNWHGGVHLTAPMESGAPLPVRAVADGTLAYVRQPTARSSDENHALNYGGAWTDDGCIVLRHETEIGEGDTAHVVFFSVYQHLSTIKLSDPVVGGKIYRKDELGQAGSIREPGTAKIHFEIIAAEAASLIGRTSAKLDHQSSDGRKDSCWGDAHFHLPPEVLCYEQRPASWVSSDNSTAAIVTRPAQSLFIRLRYAKGQCTLTTITEAGEVLGERAEVTDFEYELYQTACDRYPACPSAGYELLRWGRVLGPDPLRPAQAAHWRQISLPSGPAWVNLNATTVTCFSDADFPHWLGWQLVDDDTDDDSHCQSAIVRAVLKLDEDPLFPDGTDAISIANSPSYGGLPAEEKDWLGERYEIEQERNVAKLSECYQHLKRFAFKFPTEWRHEGFDARYGWWTRIFHNDEAAVQSYEKLKAHQKALAFWEEAALDGIGSTHWHFPPRQFIEAFRRCGWLSQTELTQLLPMTALRKAHGQWVSEPVAYPGPIRGRMEERRAALNKALRIFAVSSSPLRLAAFFGNAMQETQWFAKLHEDNSGAWYFPWDGRGFLQLTHADNYIKYWRFRGRVVSETLRQQLRNAAVTAHQQNCNNALRDSNFSGLTPEMIRWRNSVERDSFDAANSACAYWSWTKAAVFADQSPVMVRQVVSGADAFVYYSSIPFGQVAATVNFGNPTTTTSAISGVNGIQARYQAYISALMVLSEGLRFTDIHGQEYEYPEGCTPRRI</sequence>